<evidence type="ECO:0000313" key="2">
    <source>
        <dbReference type="EMBL" id="XDV69272.1"/>
    </source>
</evidence>
<gene>
    <name evidence="2" type="ORF">AB5J51_40775</name>
</gene>
<dbReference type="AlphaFoldDB" id="A0AB39YH88"/>
<accession>A0AB39YH88</accession>
<keyword evidence="2" id="KW-0614">Plasmid</keyword>
<dbReference type="SUPFAM" id="SSF54427">
    <property type="entry name" value="NTF2-like"/>
    <property type="match status" value="1"/>
</dbReference>
<feature type="domain" description="SnoaL-like" evidence="1">
    <location>
        <begin position="23"/>
        <end position="146"/>
    </location>
</feature>
<dbReference type="InterPro" id="IPR037401">
    <property type="entry name" value="SnoaL-like"/>
</dbReference>
<name>A0AB39YH88_9ACTN</name>
<dbReference type="RefSeq" id="WP_369780486.1">
    <property type="nucleotide sequence ID" value="NZ_CP165728.1"/>
</dbReference>
<dbReference type="Gene3D" id="3.10.450.50">
    <property type="match status" value="1"/>
</dbReference>
<dbReference type="InterPro" id="IPR032710">
    <property type="entry name" value="NTF2-like_dom_sf"/>
</dbReference>
<protein>
    <submittedName>
        <fullName evidence="2">Nuclear transport factor 2 family protein</fullName>
    </submittedName>
</protein>
<dbReference type="EMBL" id="CP165728">
    <property type="protein sequence ID" value="XDV69272.1"/>
    <property type="molecule type" value="Genomic_DNA"/>
</dbReference>
<organism evidence="2">
    <name type="scientific">Streptomyces sp. R33</name>
    <dbReference type="NCBI Taxonomy" id="3238629"/>
    <lineage>
        <taxon>Bacteria</taxon>
        <taxon>Bacillati</taxon>
        <taxon>Actinomycetota</taxon>
        <taxon>Actinomycetes</taxon>
        <taxon>Kitasatosporales</taxon>
        <taxon>Streptomycetaceae</taxon>
        <taxon>Streptomyces</taxon>
    </lineage>
</organism>
<geneLocation type="plasmid" evidence="2">
    <name>unnamed1</name>
</geneLocation>
<sequence length="153" mass="17253">MTATIATEAFPRPPQGREFGLLYAEVQQFYSRQMQLFDSFEAEPWARTFTEDAVFDVPTLPAPVVGRAALASNVRRNAELHATSGERFRHWLGMLDVQPQPDGSLHTRSYALVYLTPRGGESKVHRVCVMEDVLVHAAGTWQVSHRLVTRDDL</sequence>
<reference evidence="2" key="1">
    <citation type="submission" date="2024-08" db="EMBL/GenBank/DDBJ databases">
        <authorList>
            <person name="Yu S.T."/>
        </authorList>
    </citation>
    <scope>NUCLEOTIDE SEQUENCE</scope>
    <source>
        <strain evidence="2">R33</strain>
        <plasmid evidence="2">unnamed1</plasmid>
    </source>
</reference>
<proteinExistence type="predicted"/>
<dbReference type="CDD" id="cd00531">
    <property type="entry name" value="NTF2_like"/>
    <property type="match status" value="1"/>
</dbReference>
<dbReference type="Pfam" id="PF13577">
    <property type="entry name" value="SnoaL_4"/>
    <property type="match status" value="1"/>
</dbReference>
<evidence type="ECO:0000259" key="1">
    <source>
        <dbReference type="Pfam" id="PF13577"/>
    </source>
</evidence>